<evidence type="ECO:0000313" key="1">
    <source>
        <dbReference type="EMBL" id="MBB4808319.1"/>
    </source>
</evidence>
<organism evidence="1 2">
    <name type="scientific">Chryseobacterium defluvii</name>
    <dbReference type="NCBI Taxonomy" id="160396"/>
    <lineage>
        <taxon>Bacteria</taxon>
        <taxon>Pseudomonadati</taxon>
        <taxon>Bacteroidota</taxon>
        <taxon>Flavobacteriia</taxon>
        <taxon>Flavobacteriales</taxon>
        <taxon>Weeksellaceae</taxon>
        <taxon>Chryseobacterium group</taxon>
        <taxon>Chryseobacterium</taxon>
    </lineage>
</organism>
<sequence>CLLIVFLSLEIMKGKKNDFSMTFYDGEKKRLFMEYVHDTDKMISWVNSKKIDWTHAMVYDRRTREKIDRIVKK</sequence>
<accession>A0A840KFH0</accession>
<dbReference type="Proteomes" id="UP000592180">
    <property type="component" value="Unassembled WGS sequence"/>
</dbReference>
<dbReference type="EMBL" id="JACHLE010000013">
    <property type="protein sequence ID" value="MBB4808319.1"/>
    <property type="molecule type" value="Genomic_DNA"/>
</dbReference>
<evidence type="ECO:0000313" key="2">
    <source>
        <dbReference type="Proteomes" id="UP000592180"/>
    </source>
</evidence>
<feature type="non-terminal residue" evidence="1">
    <location>
        <position position="1"/>
    </location>
</feature>
<gene>
    <name evidence="1" type="ORF">HNP38_003666</name>
</gene>
<proteinExistence type="predicted"/>
<protein>
    <submittedName>
        <fullName evidence="1">Uncharacterized protein</fullName>
    </submittedName>
</protein>
<name>A0A840KFH0_9FLAO</name>
<keyword evidence="2" id="KW-1185">Reference proteome</keyword>
<dbReference type="AlphaFoldDB" id="A0A840KFH0"/>
<comment type="caution">
    <text evidence="1">The sequence shown here is derived from an EMBL/GenBank/DDBJ whole genome shotgun (WGS) entry which is preliminary data.</text>
</comment>
<dbReference type="RefSeq" id="WP_228461097.1">
    <property type="nucleotide sequence ID" value="NZ_JACHLE010000013.1"/>
</dbReference>
<reference evidence="1 2" key="1">
    <citation type="submission" date="2020-08" db="EMBL/GenBank/DDBJ databases">
        <title>Functional genomics of gut bacteria from endangered species of beetles.</title>
        <authorList>
            <person name="Carlos-Shanley C."/>
        </authorList>
    </citation>
    <scope>NUCLEOTIDE SEQUENCE [LARGE SCALE GENOMIC DNA]</scope>
    <source>
        <strain evidence="1 2">S00151</strain>
    </source>
</reference>